<dbReference type="InterPro" id="IPR029068">
    <property type="entry name" value="Glyas_Bleomycin-R_OHBP_Dase"/>
</dbReference>
<dbReference type="PANTHER" id="PTHR12110">
    <property type="entry name" value="HYDROXYPYRUVATE ISOMERASE"/>
    <property type="match status" value="1"/>
</dbReference>
<comment type="caution">
    <text evidence="2">Lacks conserved residue(s) required for the propagation of feature annotation.</text>
</comment>
<dbReference type="PROSITE" id="PS51819">
    <property type="entry name" value="VOC"/>
    <property type="match status" value="1"/>
</dbReference>
<gene>
    <name evidence="5" type="ORF">ACFQ2V_03630</name>
</gene>
<dbReference type="Proteomes" id="UP001597046">
    <property type="component" value="Unassembled WGS sequence"/>
</dbReference>
<comment type="similarity">
    <text evidence="2">Belongs to the bacterial two-domain DSD family.</text>
</comment>
<organism evidence="5 6">
    <name type="scientific">Terrabacter terrigena</name>
    <dbReference type="NCBI Taxonomy" id="574718"/>
    <lineage>
        <taxon>Bacteria</taxon>
        <taxon>Bacillati</taxon>
        <taxon>Actinomycetota</taxon>
        <taxon>Actinomycetes</taxon>
        <taxon>Micrococcales</taxon>
        <taxon>Intrasporangiaceae</taxon>
        <taxon>Terrabacter</taxon>
    </lineage>
</organism>
<dbReference type="SUPFAM" id="SSF54593">
    <property type="entry name" value="Glyoxalase/Bleomycin resistance protein/Dihydroxybiphenyl dioxygenase"/>
    <property type="match status" value="1"/>
</dbReference>
<dbReference type="InterPro" id="IPR037523">
    <property type="entry name" value="VOC_core"/>
</dbReference>
<evidence type="ECO:0000313" key="6">
    <source>
        <dbReference type="Proteomes" id="UP001597046"/>
    </source>
</evidence>
<proteinExistence type="inferred from homology"/>
<dbReference type="RefSeq" id="WP_386050777.1">
    <property type="nucleotide sequence ID" value="NZ_JBHTKH010000001.1"/>
</dbReference>
<dbReference type="InterPro" id="IPR043700">
    <property type="entry name" value="DSD"/>
</dbReference>
<dbReference type="SUPFAM" id="SSF51658">
    <property type="entry name" value="Xylose isomerase-like"/>
    <property type="match status" value="1"/>
</dbReference>
<evidence type="ECO:0000313" key="5">
    <source>
        <dbReference type="EMBL" id="MFD1053385.1"/>
    </source>
</evidence>
<protein>
    <recommendedName>
        <fullName evidence="2">3-dehydroshikimate dehydratase</fullName>
        <shortName evidence="2">DSD</shortName>
        <ecNumber evidence="2">4.2.1.118</ecNumber>
    </recommendedName>
</protein>
<comment type="cofactor">
    <cofactor evidence="2">
        <name>a divalent metal cation</name>
        <dbReference type="ChEBI" id="CHEBI:60240"/>
    </cofactor>
</comment>
<comment type="pathway">
    <text evidence="2">Aromatic compound metabolism; 3,4-dihydroxybenzoate biosynthesis.</text>
</comment>
<sequence>MRKGIATVSISGSLDVKLEAIAAARFDSVELFDADIVSSPSRPEEIARRCADLGLDIDLFQPLRDLVGLTPEVFSDRLRFARAKFELMERLGATRALVCSAVHPASVDDPDLTAEQLGTVGAAAAEHGFTLAYEALAWGTHVNRFGQARGVVEKVDLANVGVAVDTFHLLARGDGPEAFDGLAGERIAFVQIADAHGLSMDVLEWSRHHRCFPGQGVLDVEGVVGACIEAGYRGPLSLEVFSDIVREADPRDTARDAMRSLLHLEEQLRRRWDETQVGPTADRPRRPRVELFDPPPAPVAPTIDVVELAVAPGDSRTHRFFTSLGFTTQERDSAAASGGSPGRTVLRNRAAVVVLDARSDLELRRSAAAQRPHVAAIGVRGDADSDLPARAQSLHWPVVEATDGDRRVLATRSPAGVEVHLDGPPLDDRSVSSPDRDGWGALDHIGFAIDTDRSDAEVSFHRTLLGLRPGPVSEFMDPAGRLRSRVLQPDEGSLRVVLNIAVRAPGSPTWTGVNQLAYACTDLLERAETLRRSGAPLMPVPEAYYDDLAARLDTDPALLGSLRRLGVLYDRDDQGGELFHLYTPLVAGRFYVELLERRGGYRGFGAANTPVRLASQAATPWL</sequence>
<feature type="domain" description="VOC" evidence="4">
    <location>
        <begin position="441"/>
        <end position="584"/>
    </location>
</feature>
<keyword evidence="1" id="KW-0119">Carbohydrate metabolism</keyword>
<evidence type="ECO:0000256" key="3">
    <source>
        <dbReference type="SAM" id="MobiDB-lite"/>
    </source>
</evidence>
<comment type="catalytic activity">
    <reaction evidence="2">
        <text>3-dehydroshikimate = 3,4-dihydroxybenzoate + H2O</text>
        <dbReference type="Rhea" id="RHEA:24848"/>
        <dbReference type="ChEBI" id="CHEBI:15377"/>
        <dbReference type="ChEBI" id="CHEBI:16630"/>
        <dbReference type="ChEBI" id="CHEBI:36241"/>
        <dbReference type="EC" id="4.2.1.118"/>
    </reaction>
</comment>
<evidence type="ECO:0000259" key="4">
    <source>
        <dbReference type="PROSITE" id="PS51819"/>
    </source>
</evidence>
<dbReference type="HAMAP" id="MF_02238">
    <property type="entry name" value="DSD"/>
    <property type="match status" value="1"/>
</dbReference>
<dbReference type="Gene3D" id="3.20.20.150">
    <property type="entry name" value="Divalent-metal-dependent TIM barrel enzymes"/>
    <property type="match status" value="1"/>
</dbReference>
<accession>A0ABW3MS40</accession>
<comment type="function">
    <text evidence="2">Catalyzes the conversion of 3-dehydroshikimate to protocatechuate (3,4-dihydroxybenzoate), a common intermediate of quinate and shikimate degradation pathways.</text>
</comment>
<dbReference type="PANTHER" id="PTHR12110:SF21">
    <property type="entry name" value="XYLOSE ISOMERASE-LIKE TIM BARREL DOMAIN-CONTAINING PROTEIN"/>
    <property type="match status" value="1"/>
</dbReference>
<dbReference type="EC" id="4.2.1.118" evidence="2"/>
<keyword evidence="2" id="KW-0479">Metal-binding</keyword>
<dbReference type="Pfam" id="PF01261">
    <property type="entry name" value="AP_endonuc_2"/>
    <property type="match status" value="1"/>
</dbReference>
<keyword evidence="2" id="KW-0456">Lyase</keyword>
<dbReference type="InterPro" id="IPR013022">
    <property type="entry name" value="Xyl_isomerase-like_TIM-brl"/>
</dbReference>
<feature type="binding site" evidence="2">
    <location>
        <position position="134"/>
    </location>
    <ligand>
        <name>a divalent metal cation</name>
        <dbReference type="ChEBI" id="CHEBI:60240"/>
        <note>catalytic</note>
    </ligand>
</feature>
<dbReference type="EMBL" id="JBHTKH010000001">
    <property type="protein sequence ID" value="MFD1053385.1"/>
    <property type="molecule type" value="Genomic_DNA"/>
</dbReference>
<feature type="binding site" evidence="2">
    <location>
        <position position="165"/>
    </location>
    <ligand>
        <name>a divalent metal cation</name>
        <dbReference type="ChEBI" id="CHEBI:60240"/>
        <note>catalytic</note>
    </ligand>
</feature>
<reference evidence="6" key="1">
    <citation type="journal article" date="2019" name="Int. J. Syst. Evol. Microbiol.">
        <title>The Global Catalogue of Microorganisms (GCM) 10K type strain sequencing project: providing services to taxonomists for standard genome sequencing and annotation.</title>
        <authorList>
            <consortium name="The Broad Institute Genomics Platform"/>
            <consortium name="The Broad Institute Genome Sequencing Center for Infectious Disease"/>
            <person name="Wu L."/>
            <person name="Ma J."/>
        </authorList>
    </citation>
    <scope>NUCLEOTIDE SEQUENCE [LARGE SCALE GENOMIC DNA]</scope>
    <source>
        <strain evidence="6">CCUG 57508</strain>
    </source>
</reference>
<feature type="region of interest" description="Disordered" evidence="3">
    <location>
        <begin position="276"/>
        <end position="295"/>
    </location>
</feature>
<keyword evidence="6" id="KW-1185">Reference proteome</keyword>
<feature type="binding site" evidence="2">
    <location>
        <position position="191"/>
    </location>
    <ligand>
        <name>a divalent metal cation</name>
        <dbReference type="ChEBI" id="CHEBI:60240"/>
        <note>catalytic</note>
    </ligand>
</feature>
<feature type="compositionally biased region" description="Basic and acidic residues" evidence="3">
    <location>
        <begin position="282"/>
        <end position="291"/>
    </location>
</feature>
<evidence type="ECO:0000256" key="1">
    <source>
        <dbReference type="ARBA" id="ARBA00023277"/>
    </source>
</evidence>
<feature type="binding site" evidence="2">
    <location>
        <position position="239"/>
    </location>
    <ligand>
        <name>a divalent metal cation</name>
        <dbReference type="ChEBI" id="CHEBI:60240"/>
        <note>catalytic</note>
    </ligand>
</feature>
<dbReference type="InterPro" id="IPR050312">
    <property type="entry name" value="IolE/XylAMocC-like"/>
</dbReference>
<evidence type="ECO:0000256" key="2">
    <source>
        <dbReference type="HAMAP-Rule" id="MF_02238"/>
    </source>
</evidence>
<dbReference type="Gene3D" id="3.10.180.10">
    <property type="entry name" value="2,3-Dihydroxybiphenyl 1,2-Dioxygenase, domain 1"/>
    <property type="match status" value="1"/>
</dbReference>
<comment type="caution">
    <text evidence="5">The sequence shown here is derived from an EMBL/GenBank/DDBJ whole genome shotgun (WGS) entry which is preliminary data.</text>
</comment>
<dbReference type="InterPro" id="IPR036237">
    <property type="entry name" value="Xyl_isomerase-like_sf"/>
</dbReference>
<name>A0ABW3MS40_9MICO</name>